<protein>
    <recommendedName>
        <fullName evidence="6">Gamma-glutamyltransferase</fullName>
    </recommendedName>
</protein>
<dbReference type="STRING" id="283909.R7UPL0"/>
<dbReference type="PANTHER" id="PTHR11686">
    <property type="entry name" value="GAMMA GLUTAMYL TRANSPEPTIDASE"/>
    <property type="match status" value="1"/>
</dbReference>
<dbReference type="Gene3D" id="3.60.20.40">
    <property type="match status" value="1"/>
</dbReference>
<keyword evidence="5" id="KW-1185">Reference proteome</keyword>
<organism evidence="3">
    <name type="scientific">Capitella teleta</name>
    <name type="common">Polychaete worm</name>
    <dbReference type="NCBI Taxonomy" id="283909"/>
    <lineage>
        <taxon>Eukaryota</taxon>
        <taxon>Metazoa</taxon>
        <taxon>Spiralia</taxon>
        <taxon>Lophotrochozoa</taxon>
        <taxon>Annelida</taxon>
        <taxon>Polychaeta</taxon>
        <taxon>Sedentaria</taxon>
        <taxon>Scolecida</taxon>
        <taxon>Capitellidae</taxon>
        <taxon>Capitella</taxon>
    </lineage>
</organism>
<feature type="binding site" evidence="2">
    <location>
        <position position="359"/>
    </location>
    <ligand>
        <name>L-glutamate</name>
        <dbReference type="ChEBI" id="CHEBI:29985"/>
    </ligand>
</feature>
<feature type="binding site" evidence="2">
    <location>
        <position position="408"/>
    </location>
    <ligand>
        <name>L-glutamate</name>
        <dbReference type="ChEBI" id="CHEBI:29985"/>
    </ligand>
</feature>
<feature type="binding site" evidence="2">
    <location>
        <begin position="335"/>
        <end position="337"/>
    </location>
    <ligand>
        <name>L-glutamate</name>
        <dbReference type="ChEBI" id="CHEBI:29985"/>
    </ligand>
</feature>
<accession>R7UPL0</accession>
<evidence type="ECO:0000313" key="3">
    <source>
        <dbReference type="EMBL" id="ELU08100.1"/>
    </source>
</evidence>
<dbReference type="EMBL" id="KB299334">
    <property type="protein sequence ID" value="ELU08100.1"/>
    <property type="molecule type" value="Genomic_DNA"/>
</dbReference>
<dbReference type="EnsemblMetazoa" id="CapteT23038">
    <property type="protein sequence ID" value="CapteP23038"/>
    <property type="gene ID" value="CapteG23038"/>
</dbReference>
<dbReference type="AlphaFoldDB" id="R7UPL0"/>
<feature type="non-terminal residue" evidence="3">
    <location>
        <position position="1"/>
    </location>
</feature>
<dbReference type="InterPro" id="IPR043137">
    <property type="entry name" value="GGT_ssub_C"/>
</dbReference>
<feature type="binding site" evidence="2">
    <location>
        <begin position="385"/>
        <end position="386"/>
    </location>
    <ligand>
        <name>L-glutamate</name>
        <dbReference type="ChEBI" id="CHEBI:29985"/>
    </ligand>
</feature>
<dbReference type="InterPro" id="IPR043138">
    <property type="entry name" value="GGT_lsub"/>
</dbReference>
<evidence type="ECO:0000256" key="1">
    <source>
        <dbReference type="PIRSR" id="PIRSR600101-1"/>
    </source>
</evidence>
<feature type="binding site" evidence="2">
    <location>
        <position position="49"/>
    </location>
    <ligand>
        <name>L-glutamate</name>
        <dbReference type="ChEBI" id="CHEBI:29985"/>
    </ligand>
</feature>
<dbReference type="GO" id="GO:0006751">
    <property type="term" value="P:glutathione catabolic process"/>
    <property type="evidence" value="ECO:0007669"/>
    <property type="project" value="InterPro"/>
</dbReference>
<dbReference type="Pfam" id="PF01019">
    <property type="entry name" value="G_glu_transpept"/>
    <property type="match status" value="1"/>
</dbReference>
<dbReference type="Proteomes" id="UP000014760">
    <property type="component" value="Unassembled WGS sequence"/>
</dbReference>
<feature type="active site" description="Nucleophile" evidence="1">
    <location>
        <position position="317"/>
    </location>
</feature>
<dbReference type="InterPro" id="IPR029055">
    <property type="entry name" value="Ntn_hydrolases_N"/>
</dbReference>
<dbReference type="GO" id="GO:0036374">
    <property type="term" value="F:glutathione hydrolase activity"/>
    <property type="evidence" value="ECO:0007669"/>
    <property type="project" value="InterPro"/>
</dbReference>
<dbReference type="Gene3D" id="1.10.246.130">
    <property type="match status" value="1"/>
</dbReference>
<evidence type="ECO:0008006" key="6">
    <source>
        <dbReference type="Google" id="ProtNLM"/>
    </source>
</evidence>
<name>R7UPL0_CAPTE</name>
<dbReference type="PANTHER" id="PTHR11686:SF9">
    <property type="entry name" value="RE13973P"/>
    <property type="match status" value="1"/>
</dbReference>
<dbReference type="SUPFAM" id="SSF56235">
    <property type="entry name" value="N-terminal nucleophile aminohydrolases (Ntn hydrolases)"/>
    <property type="match status" value="1"/>
</dbReference>
<sequence length="451" mass="48765">GGSSVDAAIAINLCDGIHNAQSMGIGGGSLMIVYDVNGTKKILMAFDSRETAPSAATWDMLLSDDTPAGLLIGTPGDLAGAYEAWRIFGRIPWAKLFQPAIDLCKNGYRVSETLADRINSSLGDKMHPSLHSIFRNPDGSLPQAGDTLYRPELGKTLEAVADKGPDSFYKGELAGTIVSEIQQIGGLITKQDLQDYQVRISLPMEHALPGKRRLIFPRLPSGGAVMTFILNVILASNVTKESLRSADGYHVLAEIYKFAFAERLKLGDENFTNTTQAISDLLSTEYAKIISKKLDHKQTHDAEFYGAYDAITEDHGTAQYSVVAPNGGATSMTSTINRSFGCKRRGRKTGIIYNDEMADFGVPGDDSLVTEDLPNVIAPGKRPLSSMSPSIVLNERGDVELVLGTAGGTKITTVNAFVAAEYLLFGKTLPEAMDVPRVHHQLFPNKLMYES</sequence>
<evidence type="ECO:0000256" key="2">
    <source>
        <dbReference type="PIRSR" id="PIRSR600101-2"/>
    </source>
</evidence>
<evidence type="ECO:0000313" key="4">
    <source>
        <dbReference type="EnsemblMetazoa" id="CapteP23038"/>
    </source>
</evidence>
<proteinExistence type="predicted"/>
<dbReference type="OrthoDB" id="1081007at2759"/>
<dbReference type="InterPro" id="IPR000101">
    <property type="entry name" value="GGT_peptidase"/>
</dbReference>
<dbReference type="GO" id="GO:0005886">
    <property type="term" value="C:plasma membrane"/>
    <property type="evidence" value="ECO:0007669"/>
    <property type="project" value="TreeGrafter"/>
</dbReference>
<dbReference type="HOGENOM" id="CLU_014813_4_3_1"/>
<gene>
    <name evidence="3" type="ORF">CAPTEDRAFT_23038</name>
</gene>
<evidence type="ECO:0000313" key="5">
    <source>
        <dbReference type="Proteomes" id="UP000014760"/>
    </source>
</evidence>
<dbReference type="OMA" id="GFMLVHL"/>
<dbReference type="EMBL" id="AMQN01006848">
    <property type="status" value="NOT_ANNOTATED_CDS"/>
    <property type="molecule type" value="Genomic_DNA"/>
</dbReference>
<dbReference type="PRINTS" id="PR01210">
    <property type="entry name" value="GGTRANSPTASE"/>
</dbReference>
<dbReference type="FunFam" id="1.10.246.130:FF:000001">
    <property type="entry name" value="Gamma-glutamyltransferase 5 isoform 1"/>
    <property type="match status" value="1"/>
</dbReference>
<reference evidence="3 5" key="2">
    <citation type="journal article" date="2013" name="Nature">
        <title>Insights into bilaterian evolution from three spiralian genomes.</title>
        <authorList>
            <person name="Simakov O."/>
            <person name="Marletaz F."/>
            <person name="Cho S.J."/>
            <person name="Edsinger-Gonzales E."/>
            <person name="Havlak P."/>
            <person name="Hellsten U."/>
            <person name="Kuo D.H."/>
            <person name="Larsson T."/>
            <person name="Lv J."/>
            <person name="Arendt D."/>
            <person name="Savage R."/>
            <person name="Osoegawa K."/>
            <person name="de Jong P."/>
            <person name="Grimwood J."/>
            <person name="Chapman J.A."/>
            <person name="Shapiro H."/>
            <person name="Aerts A."/>
            <person name="Otillar R.P."/>
            <person name="Terry A.Y."/>
            <person name="Boore J.L."/>
            <person name="Grigoriev I.V."/>
            <person name="Lindberg D.R."/>
            <person name="Seaver E.C."/>
            <person name="Weisblat D.A."/>
            <person name="Putnam N.H."/>
            <person name="Rokhsar D.S."/>
        </authorList>
    </citation>
    <scope>NUCLEOTIDE SEQUENCE</scope>
    <source>
        <strain evidence="3 5">I ESC-2004</strain>
    </source>
</reference>
<reference evidence="5" key="1">
    <citation type="submission" date="2012-12" db="EMBL/GenBank/DDBJ databases">
        <authorList>
            <person name="Hellsten U."/>
            <person name="Grimwood J."/>
            <person name="Chapman J.A."/>
            <person name="Shapiro H."/>
            <person name="Aerts A."/>
            <person name="Otillar R.P."/>
            <person name="Terry A.Y."/>
            <person name="Boore J.L."/>
            <person name="Simakov O."/>
            <person name="Marletaz F."/>
            <person name="Cho S.-J."/>
            <person name="Edsinger-Gonzales E."/>
            <person name="Havlak P."/>
            <person name="Kuo D.-H."/>
            <person name="Larsson T."/>
            <person name="Lv J."/>
            <person name="Arendt D."/>
            <person name="Savage R."/>
            <person name="Osoegawa K."/>
            <person name="de Jong P."/>
            <person name="Lindberg D.R."/>
            <person name="Seaver E.C."/>
            <person name="Weisblat D.A."/>
            <person name="Putnam N.H."/>
            <person name="Grigoriev I.V."/>
            <person name="Rokhsar D.S."/>
        </authorList>
    </citation>
    <scope>NUCLEOTIDE SEQUENCE</scope>
    <source>
        <strain evidence="5">I ESC-2004</strain>
    </source>
</reference>
<feature type="non-terminal residue" evidence="3">
    <location>
        <position position="451"/>
    </location>
</feature>
<reference evidence="4" key="3">
    <citation type="submission" date="2015-06" db="UniProtKB">
        <authorList>
            <consortium name="EnsemblMetazoa"/>
        </authorList>
    </citation>
    <scope>IDENTIFICATION</scope>
</reference>